<dbReference type="CDD" id="cd15489">
    <property type="entry name" value="PHD_SF"/>
    <property type="match status" value="1"/>
</dbReference>
<feature type="region of interest" description="Disordered" evidence="1">
    <location>
        <begin position="127"/>
        <end position="168"/>
    </location>
</feature>
<reference evidence="2" key="1">
    <citation type="journal article" date="2016" name="Sci. Rep.">
        <title>Molecular characterization of firefly nuptial gifts: a multi-omics approach sheds light on postcopulatory sexual selection.</title>
        <authorList>
            <person name="Al-Wathiqui N."/>
            <person name="Fallon T.R."/>
            <person name="South A."/>
            <person name="Weng J.K."/>
            <person name="Lewis S.M."/>
        </authorList>
    </citation>
    <scope>NUCLEOTIDE SEQUENCE</scope>
</reference>
<dbReference type="SUPFAM" id="SSF57903">
    <property type="entry name" value="FYVE/PHD zinc finger"/>
    <property type="match status" value="1"/>
</dbReference>
<evidence type="ECO:0008006" key="3">
    <source>
        <dbReference type="Google" id="ProtNLM"/>
    </source>
</evidence>
<sequence length="197" mass="22044">MAANEVHSSDSGPKKCRICRNNAVTKKVTCKICENIFHDSCAKKAEVVWLDNGEVLCKECVNEDNKVTESSKSCNDTTTIKLLYQLIIAKDIIIKSKDELIASLNQQIGLLQIQNVSSNKIITEGHGLTSTRKSDKRKTDTPLTEPKRLDKTENDPVSGQPTTNQQSYAKVLSDARDHFSVRYADVRTCCNTLFRNH</sequence>
<accession>A0A1Y1M9S2</accession>
<dbReference type="Gene3D" id="3.30.40.10">
    <property type="entry name" value="Zinc/RING finger domain, C3HC4 (zinc finger)"/>
    <property type="match status" value="1"/>
</dbReference>
<proteinExistence type="predicted"/>
<protein>
    <recommendedName>
        <fullName evidence="3">PHD-type domain-containing protein</fullName>
    </recommendedName>
</protein>
<name>A0A1Y1M9S2_PHOPY</name>
<feature type="compositionally biased region" description="Polar residues" evidence="1">
    <location>
        <begin position="155"/>
        <end position="168"/>
    </location>
</feature>
<dbReference type="EMBL" id="GEZM01038165">
    <property type="protein sequence ID" value="JAV81748.1"/>
    <property type="molecule type" value="Transcribed_RNA"/>
</dbReference>
<evidence type="ECO:0000256" key="1">
    <source>
        <dbReference type="SAM" id="MobiDB-lite"/>
    </source>
</evidence>
<dbReference type="InterPro" id="IPR011011">
    <property type="entry name" value="Znf_FYVE_PHD"/>
</dbReference>
<dbReference type="InterPro" id="IPR013083">
    <property type="entry name" value="Znf_RING/FYVE/PHD"/>
</dbReference>
<dbReference type="EMBL" id="GEZM01038166">
    <property type="protein sequence ID" value="JAV81745.1"/>
    <property type="molecule type" value="Transcribed_RNA"/>
</dbReference>
<feature type="compositionally biased region" description="Basic and acidic residues" evidence="1">
    <location>
        <begin position="137"/>
        <end position="154"/>
    </location>
</feature>
<evidence type="ECO:0000313" key="2">
    <source>
        <dbReference type="EMBL" id="JAV81748.1"/>
    </source>
</evidence>
<organism evidence="2">
    <name type="scientific">Photinus pyralis</name>
    <name type="common">Common eastern firefly</name>
    <name type="synonym">Lampyris pyralis</name>
    <dbReference type="NCBI Taxonomy" id="7054"/>
    <lineage>
        <taxon>Eukaryota</taxon>
        <taxon>Metazoa</taxon>
        <taxon>Ecdysozoa</taxon>
        <taxon>Arthropoda</taxon>
        <taxon>Hexapoda</taxon>
        <taxon>Insecta</taxon>
        <taxon>Pterygota</taxon>
        <taxon>Neoptera</taxon>
        <taxon>Endopterygota</taxon>
        <taxon>Coleoptera</taxon>
        <taxon>Polyphaga</taxon>
        <taxon>Elateriformia</taxon>
        <taxon>Elateroidea</taxon>
        <taxon>Lampyridae</taxon>
        <taxon>Lampyrinae</taxon>
        <taxon>Photinus</taxon>
    </lineage>
</organism>
<dbReference type="AlphaFoldDB" id="A0A1Y1M9S2"/>